<dbReference type="InterPro" id="IPR010402">
    <property type="entry name" value="CCT_domain"/>
</dbReference>
<dbReference type="GeneID" id="104585953"/>
<feature type="domain" description="CCT" evidence="12">
    <location>
        <begin position="367"/>
        <end position="409"/>
    </location>
</feature>
<evidence type="ECO:0000256" key="2">
    <source>
        <dbReference type="ARBA" id="ARBA00010024"/>
    </source>
</evidence>
<dbReference type="PROSITE" id="PS50119">
    <property type="entry name" value="ZF_BBOX"/>
    <property type="match status" value="2"/>
</dbReference>
<dbReference type="SMART" id="SM00336">
    <property type="entry name" value="BBOX"/>
    <property type="match status" value="2"/>
</dbReference>
<comment type="similarity">
    <text evidence="2">Belongs to the CONSTANS family.</text>
</comment>
<evidence type="ECO:0000256" key="4">
    <source>
        <dbReference type="ARBA" id="ARBA00022737"/>
    </source>
</evidence>
<reference evidence="14" key="1">
    <citation type="submission" date="2025-08" db="UniProtKB">
        <authorList>
            <consortium name="RefSeq"/>
        </authorList>
    </citation>
    <scope>IDENTIFICATION</scope>
</reference>
<dbReference type="InterPro" id="IPR000315">
    <property type="entry name" value="Znf_B-box"/>
</dbReference>
<keyword evidence="4" id="KW-0677">Repeat</keyword>
<accession>A0A1U7Z287</accession>
<evidence type="ECO:0000259" key="11">
    <source>
        <dbReference type="PROSITE" id="PS50119"/>
    </source>
</evidence>
<sequence length="416" mass="46318">MAEFIRDPQSPEEEQEQPINVKGKEDDEQRQQQQNRETQKCLCDFCGELRALIYCRADTAKLCISCDHDVHSGNPLFGKHSRSQLCDACASNPASIYCSTENLVLCQNCDWDSHGGSSSTLHDRRPLEGFSGCPSAIELSSILGFEDVGYKSLLLREDDPEGNSFVSVHYGSMGDKLTDDLAWDTSVVSLDNLIVSTNLSQNFQAIGIPPPPKNRKTACGKHKEEMLHQLCKLAKLESLSSMNIEPGEIESLLGLETPILEQNLQSGYMHTGIEHNTGITLLSGYDASVLQWHGDCGEPADQVPISLTYSENHLEESLLVLGKPTEDCGTVSHANAGYKEQSQCPIVTESLPILARTFQHELTRIDRGSVISRYKEKKKARRYDKHIRYESRKVRAESRTRIKGRFAKVDNISTGT</sequence>
<evidence type="ECO:0000256" key="9">
    <source>
        <dbReference type="PROSITE-ProRule" id="PRU00357"/>
    </source>
</evidence>
<dbReference type="eggNOG" id="ENOG502QVV7">
    <property type="taxonomic scope" value="Eukaryota"/>
</dbReference>
<dbReference type="OrthoDB" id="153872at2759"/>
<keyword evidence="6" id="KW-0862">Zinc</keyword>
<name>A0A1U7Z287_NELNU</name>
<dbReference type="PANTHER" id="PTHR31717:SF58">
    <property type="entry name" value="ZINC FINGER PROTEIN CONSTANS-LIKE 13"/>
    <property type="match status" value="1"/>
</dbReference>
<dbReference type="AlphaFoldDB" id="A0A1U7Z287"/>
<organism evidence="13 14">
    <name type="scientific">Nelumbo nucifera</name>
    <name type="common">Sacred lotus</name>
    <dbReference type="NCBI Taxonomy" id="4432"/>
    <lineage>
        <taxon>Eukaryota</taxon>
        <taxon>Viridiplantae</taxon>
        <taxon>Streptophyta</taxon>
        <taxon>Embryophyta</taxon>
        <taxon>Tracheophyta</taxon>
        <taxon>Spermatophyta</taxon>
        <taxon>Magnoliopsida</taxon>
        <taxon>Proteales</taxon>
        <taxon>Nelumbonaceae</taxon>
        <taxon>Nelumbo</taxon>
    </lineage>
</organism>
<proteinExistence type="inferred from homology"/>
<feature type="region of interest" description="Disordered" evidence="10">
    <location>
        <begin position="1"/>
        <end position="31"/>
    </location>
</feature>
<evidence type="ECO:0000256" key="3">
    <source>
        <dbReference type="ARBA" id="ARBA00022723"/>
    </source>
</evidence>
<evidence type="ECO:0000256" key="7">
    <source>
        <dbReference type="ARBA" id="ARBA00023242"/>
    </source>
</evidence>
<keyword evidence="5 8" id="KW-0863">Zinc-finger</keyword>
<evidence type="ECO:0000256" key="1">
    <source>
        <dbReference type="ARBA" id="ARBA00004123"/>
    </source>
</evidence>
<dbReference type="KEGG" id="nnu:104585953"/>
<dbReference type="RefSeq" id="XP_010241314.1">
    <property type="nucleotide sequence ID" value="XM_010243012.1"/>
</dbReference>
<feature type="domain" description="B box-type" evidence="11">
    <location>
        <begin position="38"/>
        <end position="85"/>
    </location>
</feature>
<dbReference type="FunCoup" id="A0A1U7Z287">
    <property type="interactions" value="155"/>
</dbReference>
<evidence type="ECO:0000256" key="6">
    <source>
        <dbReference type="ARBA" id="ARBA00022833"/>
    </source>
</evidence>
<dbReference type="Proteomes" id="UP000189703">
    <property type="component" value="Unplaced"/>
</dbReference>
<dbReference type="InParanoid" id="A0A1U7Z287"/>
<dbReference type="GO" id="GO:0008270">
    <property type="term" value="F:zinc ion binding"/>
    <property type="evidence" value="ECO:0007669"/>
    <property type="project" value="UniProtKB-KW"/>
</dbReference>
<evidence type="ECO:0000256" key="8">
    <source>
        <dbReference type="PROSITE-ProRule" id="PRU00024"/>
    </source>
</evidence>
<keyword evidence="3" id="KW-0479">Metal-binding</keyword>
<dbReference type="OMA" id="TPCHGFQ"/>
<dbReference type="GO" id="GO:0006355">
    <property type="term" value="P:regulation of DNA-templated transcription"/>
    <property type="evidence" value="ECO:0007669"/>
    <property type="project" value="UniProtKB-ARBA"/>
</dbReference>
<protein>
    <submittedName>
        <fullName evidence="14">Zinc finger protein CONSTANS-LIKE 13</fullName>
    </submittedName>
</protein>
<dbReference type="Pfam" id="PF06203">
    <property type="entry name" value="CCT"/>
    <property type="match status" value="1"/>
</dbReference>
<gene>
    <name evidence="14" type="primary">LOC104585953</name>
</gene>
<dbReference type="InterPro" id="IPR049808">
    <property type="entry name" value="CONSTANS-like_Bbox1"/>
</dbReference>
<dbReference type="CDD" id="cd19821">
    <property type="entry name" value="Bbox1_BBX-like"/>
    <property type="match status" value="2"/>
</dbReference>
<dbReference type="GO" id="GO:0005634">
    <property type="term" value="C:nucleus"/>
    <property type="evidence" value="ECO:0007669"/>
    <property type="project" value="UniProtKB-SubCell"/>
</dbReference>
<evidence type="ECO:0000256" key="10">
    <source>
        <dbReference type="SAM" id="MobiDB-lite"/>
    </source>
</evidence>
<evidence type="ECO:0000256" key="5">
    <source>
        <dbReference type="ARBA" id="ARBA00022771"/>
    </source>
</evidence>
<comment type="subcellular location">
    <subcellularLocation>
        <location evidence="1 9">Nucleus</location>
    </subcellularLocation>
</comment>
<keyword evidence="13" id="KW-1185">Reference proteome</keyword>
<evidence type="ECO:0000259" key="12">
    <source>
        <dbReference type="PROSITE" id="PS51017"/>
    </source>
</evidence>
<evidence type="ECO:0000313" key="14">
    <source>
        <dbReference type="RefSeq" id="XP_010241314.1"/>
    </source>
</evidence>
<evidence type="ECO:0000313" key="13">
    <source>
        <dbReference type="Proteomes" id="UP000189703"/>
    </source>
</evidence>
<dbReference type="Pfam" id="PF00643">
    <property type="entry name" value="zf-B_box"/>
    <property type="match status" value="1"/>
</dbReference>
<dbReference type="PANTHER" id="PTHR31717">
    <property type="entry name" value="ZINC FINGER PROTEIN CONSTANS-LIKE 10"/>
    <property type="match status" value="1"/>
</dbReference>
<feature type="domain" description="B box-type" evidence="11">
    <location>
        <begin position="81"/>
        <end position="127"/>
    </location>
</feature>
<dbReference type="PROSITE" id="PS51017">
    <property type="entry name" value="CCT"/>
    <property type="match status" value="1"/>
</dbReference>
<keyword evidence="7 9" id="KW-0539">Nucleus</keyword>